<comment type="function">
    <text evidence="6">Allows the formation of correctly charged Gln-tRNA(Gln) through the transamidation of misacylated Glu-tRNA(Gln) in organisms which lack glutaminyl-tRNA synthetase. The reaction takes place in the presence of glutamine and ATP through an activated gamma-phospho-Glu-tRNA(Gln). The GatDE system is specific for glutamate and does not act on aspartate.</text>
</comment>
<name>A0A811T959_9EURY</name>
<evidence type="ECO:0000256" key="2">
    <source>
        <dbReference type="ARBA" id="ARBA00022741"/>
    </source>
</evidence>
<evidence type="ECO:0000259" key="7">
    <source>
        <dbReference type="SMART" id="SM00845"/>
    </source>
</evidence>
<comment type="similarity">
    <text evidence="6">Belongs to the GatB/GatE family. GatE subfamily.</text>
</comment>
<dbReference type="InterPro" id="IPR004115">
    <property type="entry name" value="GAD-like_sf"/>
</dbReference>
<comment type="caution">
    <text evidence="8">The sequence shown here is derived from an EMBL/GenBank/DDBJ whole genome shotgun (WGS) entry which is preliminary data.</text>
</comment>
<accession>A0A811T959</accession>
<dbReference type="EMBL" id="CAJHIQ010000052">
    <property type="protein sequence ID" value="CAD6493854.1"/>
    <property type="molecule type" value="Genomic_DNA"/>
</dbReference>
<dbReference type="GO" id="GO:0016740">
    <property type="term" value="F:transferase activity"/>
    <property type="evidence" value="ECO:0007669"/>
    <property type="project" value="UniProtKB-KW"/>
</dbReference>
<dbReference type="NCBIfam" id="TIGR00134">
    <property type="entry name" value="gatE_arch"/>
    <property type="match status" value="1"/>
</dbReference>
<dbReference type="Pfam" id="PF02934">
    <property type="entry name" value="GatB_N"/>
    <property type="match status" value="1"/>
</dbReference>
<evidence type="ECO:0000256" key="6">
    <source>
        <dbReference type="HAMAP-Rule" id="MF_00588"/>
    </source>
</evidence>
<dbReference type="NCBIfam" id="NF003107">
    <property type="entry name" value="PRK04028.1"/>
    <property type="match status" value="1"/>
</dbReference>
<dbReference type="GO" id="GO:0070681">
    <property type="term" value="P:glutaminyl-tRNAGln biosynthesis via transamidation"/>
    <property type="evidence" value="ECO:0007669"/>
    <property type="project" value="TreeGrafter"/>
</dbReference>
<dbReference type="Gene3D" id="1.10.150.380">
    <property type="entry name" value="GatB domain, N-terminal subdomain"/>
    <property type="match status" value="1"/>
</dbReference>
<keyword evidence="4 6" id="KW-0648">Protein biosynthesis</keyword>
<dbReference type="SUPFAM" id="SSF55261">
    <property type="entry name" value="GAD domain-like"/>
    <property type="match status" value="1"/>
</dbReference>
<dbReference type="InterPro" id="IPR042114">
    <property type="entry name" value="GatB_C_1"/>
</dbReference>
<dbReference type="EC" id="6.3.5.-" evidence="6"/>
<dbReference type="GO" id="GO:0006412">
    <property type="term" value="P:translation"/>
    <property type="evidence" value="ECO:0007669"/>
    <property type="project" value="UniProtKB-UniRule"/>
</dbReference>
<dbReference type="InterPro" id="IPR003789">
    <property type="entry name" value="Asn/Gln_tRNA_amidoTrase-B-like"/>
</dbReference>
<dbReference type="Proteomes" id="UP000639006">
    <property type="component" value="Unassembled WGS sequence"/>
</dbReference>
<dbReference type="InterPro" id="IPR017958">
    <property type="entry name" value="Gln-tRNA_amidoTrfase_suB_CS"/>
</dbReference>
<dbReference type="Pfam" id="PF02938">
    <property type="entry name" value="GAD"/>
    <property type="match status" value="1"/>
</dbReference>
<evidence type="ECO:0000313" key="9">
    <source>
        <dbReference type="Proteomes" id="UP000639006"/>
    </source>
</evidence>
<dbReference type="InterPro" id="IPR023168">
    <property type="entry name" value="GatB_Yqey_C_2"/>
</dbReference>
<dbReference type="InterPro" id="IPR006075">
    <property type="entry name" value="Asn/Gln-tRNA_Trfase_suB/E_cat"/>
</dbReference>
<dbReference type="Pfam" id="PF02637">
    <property type="entry name" value="GatB_Yqey"/>
    <property type="match status" value="1"/>
</dbReference>
<dbReference type="PANTHER" id="PTHR11659:SF2">
    <property type="entry name" value="GLUTAMYL-TRNA(GLN) AMIDOTRANSFERASE SUBUNIT E"/>
    <property type="match status" value="1"/>
</dbReference>
<dbReference type="SUPFAM" id="SSF89095">
    <property type="entry name" value="GatB/YqeY motif"/>
    <property type="match status" value="2"/>
</dbReference>
<dbReference type="GO" id="GO:0005737">
    <property type="term" value="C:cytoplasm"/>
    <property type="evidence" value="ECO:0007669"/>
    <property type="project" value="InterPro"/>
</dbReference>
<dbReference type="HAMAP" id="MF_00588">
    <property type="entry name" value="GatE"/>
    <property type="match status" value="1"/>
</dbReference>
<dbReference type="InterPro" id="IPR017959">
    <property type="entry name" value="Asn/Gln-tRNA_amidoTrfase_suB/E"/>
</dbReference>
<dbReference type="Gene3D" id="3.30.1360.30">
    <property type="entry name" value="GAD-like domain"/>
    <property type="match status" value="1"/>
</dbReference>
<sequence>MNNHFPELKCGIEIHQQLNTKEKLFCKCPTRRRDTGDSNLEFHRFLRATTSEMGEIDRAALEETKIQKKYIYKAYDSTCLVENDEEPPGKLNMDALDIALTMSKMLHMHPVDELHSMRKIVVDGSNTAGFQRTGLVATDGYIDAGGRVGISVICLEEEAAQKIEDSGESVIYSLDRLGIPLVEICTAPDIKTPGQARDVAAYIGMLLRSTGRVKRGLGTIRQDVNISITGGARVEIKGVQELDLLPLILEQEVQRQANLIDIKDELNELGAAVDSAITDVTDLFKNTDSAILKRALDSGAILAVKLKRFAGIVGREIQPNRRLGTEFSDRAKKSGVGGIFHTDELPNYGITKGEVSELKKTLNADENDCIVIVADKKKRARGALESVIIRAQEALVRVPEETRRMLPDGTSAYMRPLPGAARMYPETDVLPVSITQEHLEKIKLPELLTIKKERFRKQYNLNDELANLISQSENAYLFEQIISAVPGAKPTIVIKTLHTTIGELQKEGYDTHRITIDHLVDLFNFSAEGSIPNEAIKEVLKAITIHPQVSLRDLLTKLRLADADIAGAEILIGKIVKEREEFVKQRGLDAAGPLMGVVMKELRGKVGGQQISQILKRKIEEILEN</sequence>
<dbReference type="GO" id="GO:0004812">
    <property type="term" value="F:aminoacyl-tRNA ligase activity"/>
    <property type="evidence" value="ECO:0007669"/>
    <property type="project" value="InterPro"/>
</dbReference>
<dbReference type="PANTHER" id="PTHR11659">
    <property type="entry name" value="GLUTAMYL-TRNA GLN AMIDOTRANSFERASE SUBUNIT B MITOCHONDRIAL AND PROKARYOTIC PET112-RELATED"/>
    <property type="match status" value="1"/>
</dbReference>
<protein>
    <recommendedName>
        <fullName evidence="6">Glutamyl-tRNA(Gln) amidotransferase subunit E</fullName>
        <shortName evidence="6">Glu-ADT subunit E</shortName>
        <ecNumber evidence="6">6.3.5.-</ecNumber>
    </recommendedName>
</protein>
<dbReference type="SMART" id="SM00845">
    <property type="entry name" value="GatB_Yqey"/>
    <property type="match status" value="1"/>
</dbReference>
<dbReference type="InterPro" id="IPR018027">
    <property type="entry name" value="Asn/Gln_amidotransferase"/>
</dbReference>
<dbReference type="GO" id="GO:0005524">
    <property type="term" value="F:ATP binding"/>
    <property type="evidence" value="ECO:0007669"/>
    <property type="project" value="UniProtKB-KW"/>
</dbReference>
<evidence type="ECO:0000256" key="4">
    <source>
        <dbReference type="ARBA" id="ARBA00022917"/>
    </source>
</evidence>
<keyword evidence="2 6" id="KW-0547">Nucleotide-binding</keyword>
<proteinExistence type="inferred from homology"/>
<organism evidence="8 9">
    <name type="scientific">Candidatus Argoarchaeum ethanivorans</name>
    <dbReference type="NCBI Taxonomy" id="2608793"/>
    <lineage>
        <taxon>Archaea</taxon>
        <taxon>Methanobacteriati</taxon>
        <taxon>Methanobacteriota</taxon>
        <taxon>Stenosarchaea group</taxon>
        <taxon>Methanomicrobia</taxon>
        <taxon>Methanosarcinales</taxon>
        <taxon>Methanosarcinales incertae sedis</taxon>
        <taxon>GOM Arc I cluster</taxon>
        <taxon>Candidatus Argoarchaeum</taxon>
    </lineage>
</organism>
<comment type="subunit">
    <text evidence="6">Heterodimer of GatD and GatE.</text>
</comment>
<keyword evidence="8" id="KW-0808">Transferase</keyword>
<evidence type="ECO:0000256" key="1">
    <source>
        <dbReference type="ARBA" id="ARBA00022598"/>
    </source>
</evidence>
<reference evidence="8" key="1">
    <citation type="submission" date="2020-10" db="EMBL/GenBank/DDBJ databases">
        <authorList>
            <person name="Hahn C.J."/>
            <person name="Laso-Perez R."/>
            <person name="Vulcano F."/>
            <person name="Vaziourakis K.-M."/>
            <person name="Stokke R."/>
            <person name="Steen I.H."/>
            <person name="Teske A."/>
            <person name="Boetius A."/>
            <person name="Liebeke M."/>
            <person name="Amann R."/>
            <person name="Knittel K."/>
        </authorList>
    </citation>
    <scope>NUCLEOTIDE SEQUENCE</scope>
    <source>
        <strain evidence="8">Gfbio:e3339647-f889-4370-9287-4fb5cb688e4c:AG392M11_GoMArc1</strain>
    </source>
</reference>
<dbReference type="Gene3D" id="1.10.10.410">
    <property type="match status" value="1"/>
</dbReference>
<evidence type="ECO:0000313" key="8">
    <source>
        <dbReference type="EMBL" id="CAD6493854.1"/>
    </source>
</evidence>
<dbReference type="GO" id="GO:0050567">
    <property type="term" value="F:glutaminyl-tRNA synthase (glutamine-hydrolyzing) activity"/>
    <property type="evidence" value="ECO:0007669"/>
    <property type="project" value="UniProtKB-UniRule"/>
</dbReference>
<dbReference type="InterPro" id="IPR004414">
    <property type="entry name" value="GatE"/>
</dbReference>
<keyword evidence="1 6" id="KW-0436">Ligase</keyword>
<keyword evidence="3 6" id="KW-0067">ATP-binding</keyword>
<evidence type="ECO:0000256" key="5">
    <source>
        <dbReference type="ARBA" id="ARBA00047913"/>
    </source>
</evidence>
<feature type="domain" description="Asn/Gln amidotransferase" evidence="7">
    <location>
        <begin position="476"/>
        <end position="619"/>
    </location>
</feature>
<evidence type="ECO:0000256" key="3">
    <source>
        <dbReference type="ARBA" id="ARBA00022840"/>
    </source>
</evidence>
<dbReference type="InterPro" id="IPR029351">
    <property type="entry name" value="GAD_dom"/>
</dbReference>
<dbReference type="InterPro" id="IPR014746">
    <property type="entry name" value="Gln_synth/guanido_kin_cat_dom"/>
</dbReference>
<gene>
    <name evidence="6 8" type="primary">gatE</name>
    <name evidence="8" type="ORF">DIAAKJNI_00566</name>
</gene>
<dbReference type="AlphaFoldDB" id="A0A811T959"/>
<dbReference type="PROSITE" id="PS01234">
    <property type="entry name" value="GATB"/>
    <property type="match status" value="1"/>
</dbReference>
<comment type="catalytic activity">
    <reaction evidence="5 6">
        <text>L-glutamyl-tRNA(Gln) + L-glutamine + ATP + H2O = L-glutaminyl-tRNA(Gln) + L-glutamate + ADP + phosphate + H(+)</text>
        <dbReference type="Rhea" id="RHEA:17521"/>
        <dbReference type="Rhea" id="RHEA-COMP:9681"/>
        <dbReference type="Rhea" id="RHEA-COMP:9684"/>
        <dbReference type="ChEBI" id="CHEBI:15377"/>
        <dbReference type="ChEBI" id="CHEBI:15378"/>
        <dbReference type="ChEBI" id="CHEBI:29985"/>
        <dbReference type="ChEBI" id="CHEBI:30616"/>
        <dbReference type="ChEBI" id="CHEBI:43474"/>
        <dbReference type="ChEBI" id="CHEBI:58359"/>
        <dbReference type="ChEBI" id="CHEBI:78520"/>
        <dbReference type="ChEBI" id="CHEBI:78521"/>
        <dbReference type="ChEBI" id="CHEBI:456216"/>
    </reaction>
</comment>
<dbReference type="SUPFAM" id="SSF55931">
    <property type="entry name" value="Glutamine synthetase/guanido kinase"/>
    <property type="match status" value="1"/>
</dbReference>